<keyword evidence="2" id="KW-0520">NAD</keyword>
<dbReference type="InterPro" id="IPR036291">
    <property type="entry name" value="NAD(P)-bd_dom_sf"/>
</dbReference>
<dbReference type="InterPro" id="IPR050223">
    <property type="entry name" value="D-isomer_2-hydroxyacid_DH"/>
</dbReference>
<dbReference type="InterPro" id="IPR006140">
    <property type="entry name" value="D-isomer_DH_NAD-bd"/>
</dbReference>
<feature type="domain" description="D-isomer specific 2-hydroxyacid dehydrogenase NAD-binding" evidence="5">
    <location>
        <begin position="135"/>
        <end position="307"/>
    </location>
</feature>
<evidence type="ECO:0000259" key="5">
    <source>
        <dbReference type="Pfam" id="PF02826"/>
    </source>
</evidence>
<dbReference type="PANTHER" id="PTHR10996">
    <property type="entry name" value="2-HYDROXYACID DEHYDROGENASE-RELATED"/>
    <property type="match status" value="1"/>
</dbReference>
<keyword evidence="1 3" id="KW-0560">Oxidoreductase</keyword>
<evidence type="ECO:0000256" key="2">
    <source>
        <dbReference type="ARBA" id="ARBA00023027"/>
    </source>
</evidence>
<evidence type="ECO:0000313" key="7">
    <source>
        <dbReference type="Proteomes" id="UP000010319"/>
    </source>
</evidence>
<dbReference type="CDD" id="cd12156">
    <property type="entry name" value="HPPR"/>
    <property type="match status" value="1"/>
</dbReference>
<dbReference type="Proteomes" id="UP000010319">
    <property type="component" value="Unassembled WGS sequence"/>
</dbReference>
<dbReference type="InterPro" id="IPR006139">
    <property type="entry name" value="D-isomer_2_OHA_DH_cat_dom"/>
</dbReference>
<dbReference type="Gene3D" id="3.40.50.720">
    <property type="entry name" value="NAD(P)-binding Rossmann-like Domain"/>
    <property type="match status" value="2"/>
</dbReference>
<comment type="caution">
    <text evidence="6">The sequence shown here is derived from an EMBL/GenBank/DDBJ whole genome shotgun (WGS) entry which is preliminary data.</text>
</comment>
<evidence type="ECO:0000256" key="1">
    <source>
        <dbReference type="ARBA" id="ARBA00023002"/>
    </source>
</evidence>
<dbReference type="PANTHER" id="PTHR10996:SF283">
    <property type="entry name" value="GLYOXYLATE_HYDROXYPYRUVATE REDUCTASE B"/>
    <property type="match status" value="1"/>
</dbReference>
<accession>A0ABM9XXG8</accession>
<gene>
    <name evidence="6" type="ORF">yberc0001_15640</name>
</gene>
<organism evidence="6 7">
    <name type="scientific">Yersinia bercovieri ATCC 43970</name>
    <dbReference type="NCBI Taxonomy" id="349968"/>
    <lineage>
        <taxon>Bacteria</taxon>
        <taxon>Pseudomonadati</taxon>
        <taxon>Pseudomonadota</taxon>
        <taxon>Gammaproteobacteria</taxon>
        <taxon>Enterobacterales</taxon>
        <taxon>Yersiniaceae</taxon>
        <taxon>Yersinia</taxon>
    </lineage>
</organism>
<dbReference type="SUPFAM" id="SSF51735">
    <property type="entry name" value="NAD(P)-binding Rossmann-fold domains"/>
    <property type="match status" value="1"/>
</dbReference>
<protein>
    <submittedName>
        <fullName evidence="6">D-isomer specific 2-hydroxyacid dehydrogenase family protein</fullName>
    </submittedName>
</protein>
<dbReference type="SUPFAM" id="SSF52283">
    <property type="entry name" value="Formate/glycerate dehydrogenase catalytic domain-like"/>
    <property type="match status" value="1"/>
</dbReference>
<proteinExistence type="inferred from homology"/>
<evidence type="ECO:0000259" key="4">
    <source>
        <dbReference type="Pfam" id="PF00389"/>
    </source>
</evidence>
<evidence type="ECO:0000313" key="6">
    <source>
        <dbReference type="EMBL" id="EEQ06110.1"/>
    </source>
</evidence>
<dbReference type="EMBL" id="AALC02000034">
    <property type="protein sequence ID" value="EEQ06110.1"/>
    <property type="molecule type" value="Genomic_DNA"/>
</dbReference>
<feature type="domain" description="D-isomer specific 2-hydroxyacid dehydrogenase catalytic" evidence="4">
    <location>
        <begin position="32"/>
        <end position="338"/>
    </location>
</feature>
<sequence length="340" mass="36799">MMTSRHSGFFDLLTGQVLVMKNSTQSSSKQAVLIIAPVMDYLTEKLEQNFTVHKLFQMADHAQFLAEQGKNIKGIVTRGDIGVTNEVLALLPEVEIISIFGVGTDAVDLDYTRERKIIVTTTPGVLTDDVADTALGLIIATSRRLCQADKFLRAGQWPHSSLPLASKVTGKRLGIFGMGRIGQAIARRAAGFDMPIAYTDRVQIESLPYQYVPDLITLAQQSDILVVAISGGKESAGLVDKAIFAAMPNDGMLINIARGSMVNQDDLIHALQQQDIGGAGLDVFADEPNVPQALIEMDNVVLLPHIASATKETRIQMSDIVFSNIHAHFSGQPAPTAITY</sequence>
<evidence type="ECO:0000256" key="3">
    <source>
        <dbReference type="RuleBase" id="RU003719"/>
    </source>
</evidence>
<name>A0ABM9XXG8_YERBE</name>
<keyword evidence="7" id="KW-1185">Reference proteome</keyword>
<dbReference type="Pfam" id="PF02826">
    <property type="entry name" value="2-Hacid_dh_C"/>
    <property type="match status" value="1"/>
</dbReference>
<reference evidence="6" key="1">
    <citation type="submission" date="2008-12" db="EMBL/GenBank/DDBJ databases">
        <title>Annotation of the Yersinia bercovieri ATCC 43970 genome.</title>
        <authorList>
            <person name="Read T.D."/>
            <person name="Akmal A."/>
            <person name="Bishop-Lilly K."/>
            <person name="Chen P.E."/>
            <person name="Cook C."/>
            <person name="Kiley M.P."/>
            <person name="Lentz S."/>
            <person name="Mateczun A."/>
            <person name="Nagarajan N."/>
            <person name="Nolan N."/>
            <person name="Osborne B.I."/>
            <person name="Pop M."/>
            <person name="Sozhamannan S."/>
            <person name="Stewart A.C."/>
            <person name="Sulakvelidze A."/>
            <person name="Thomason B."/>
            <person name="Willner K."/>
            <person name="Zwick M.E."/>
        </authorList>
    </citation>
    <scope>NUCLEOTIDE SEQUENCE [LARGE SCALE GENOMIC DNA]</scope>
    <source>
        <strain evidence="6">ATCC 43970</strain>
    </source>
</reference>
<dbReference type="Pfam" id="PF00389">
    <property type="entry name" value="2-Hacid_dh"/>
    <property type="match status" value="1"/>
</dbReference>
<comment type="similarity">
    <text evidence="3">Belongs to the D-isomer specific 2-hydroxyacid dehydrogenase family.</text>
</comment>